<dbReference type="Pfam" id="PF25087">
    <property type="entry name" value="GMPPB_C"/>
    <property type="match status" value="1"/>
</dbReference>
<comment type="pathway">
    <text evidence="7">Bacterial outer membrane biogenesis; LPS lipid A biosynthesis.</text>
</comment>
<dbReference type="Gene3D" id="3.40.1390.10">
    <property type="entry name" value="MurE/MurF, N-terminal domain"/>
    <property type="match status" value="1"/>
</dbReference>
<dbReference type="Pfam" id="PF04613">
    <property type="entry name" value="LpxD"/>
    <property type="match status" value="1"/>
</dbReference>
<proteinExistence type="inferred from homology"/>
<evidence type="ECO:0000256" key="7">
    <source>
        <dbReference type="HAMAP-Rule" id="MF_00523"/>
    </source>
</evidence>
<dbReference type="Proteomes" id="UP001337723">
    <property type="component" value="Chromosome"/>
</dbReference>
<evidence type="ECO:0000256" key="3">
    <source>
        <dbReference type="ARBA" id="ARBA00022679"/>
    </source>
</evidence>
<dbReference type="KEGG" id="rmai:MACH21_15720"/>
<comment type="function">
    <text evidence="7">Catalyzes the N-acylation of UDP-3-O-acylglucosamine using 3-hydroxyacyl-ACP as the acyl donor. Is involved in the biosynthesis of lipid A, a phosphorylated glycolipid that anchors the lipopolysaccharide to the outer membrane of the cell.</text>
</comment>
<comment type="catalytic activity">
    <reaction evidence="7">
        <text>a UDP-3-O-[(3R)-3-hydroxyacyl]-alpha-D-glucosamine + a (3R)-hydroxyacyl-[ACP] = a UDP-2-N,3-O-bis[(3R)-3-hydroxyacyl]-alpha-D-glucosamine + holo-[ACP] + H(+)</text>
        <dbReference type="Rhea" id="RHEA:53836"/>
        <dbReference type="Rhea" id="RHEA-COMP:9685"/>
        <dbReference type="Rhea" id="RHEA-COMP:9945"/>
        <dbReference type="ChEBI" id="CHEBI:15378"/>
        <dbReference type="ChEBI" id="CHEBI:64479"/>
        <dbReference type="ChEBI" id="CHEBI:78827"/>
        <dbReference type="ChEBI" id="CHEBI:137740"/>
        <dbReference type="ChEBI" id="CHEBI:137748"/>
        <dbReference type="EC" id="2.3.1.191"/>
    </reaction>
</comment>
<evidence type="ECO:0000259" key="9">
    <source>
        <dbReference type="Pfam" id="PF25087"/>
    </source>
</evidence>
<dbReference type="PROSITE" id="PS00101">
    <property type="entry name" value="HEXAPEP_TRANSFERASES"/>
    <property type="match status" value="1"/>
</dbReference>
<dbReference type="InterPro" id="IPR011004">
    <property type="entry name" value="Trimer_LpxA-like_sf"/>
</dbReference>
<dbReference type="GO" id="GO:0016410">
    <property type="term" value="F:N-acyltransferase activity"/>
    <property type="evidence" value="ECO:0007669"/>
    <property type="project" value="InterPro"/>
</dbReference>
<keyword evidence="3 7" id="KW-0808">Transferase</keyword>
<keyword evidence="6 7" id="KW-0012">Acyltransferase</keyword>
<dbReference type="InterPro" id="IPR020573">
    <property type="entry name" value="UDP_GlcNAc_AcTrfase_non-rep"/>
</dbReference>
<dbReference type="InterPro" id="IPR056729">
    <property type="entry name" value="GMPPB_C"/>
</dbReference>
<dbReference type="EC" id="2.3.1.191" evidence="7"/>
<dbReference type="CDD" id="cd03352">
    <property type="entry name" value="LbH_LpxD"/>
    <property type="match status" value="1"/>
</dbReference>
<evidence type="ECO:0000256" key="2">
    <source>
        <dbReference type="ARBA" id="ARBA00022556"/>
    </source>
</evidence>
<dbReference type="GO" id="GO:0009245">
    <property type="term" value="P:lipid A biosynthetic process"/>
    <property type="evidence" value="ECO:0007669"/>
    <property type="project" value="UniProtKB-UniRule"/>
</dbReference>
<feature type="domain" description="Mannose-1-phosphate guanyltransferase C-terminal" evidence="9">
    <location>
        <begin position="103"/>
        <end position="183"/>
    </location>
</feature>
<dbReference type="EMBL" id="AP027266">
    <property type="protein sequence ID" value="BDW85395.1"/>
    <property type="molecule type" value="Genomic_DNA"/>
</dbReference>
<dbReference type="PANTHER" id="PTHR43378">
    <property type="entry name" value="UDP-3-O-ACYLGLUCOSAMINE N-ACYLTRANSFERASE"/>
    <property type="match status" value="1"/>
</dbReference>
<dbReference type="RefSeq" id="WP_338276210.1">
    <property type="nucleotide sequence ID" value="NZ_AP027266.1"/>
</dbReference>
<keyword evidence="4 7" id="KW-0677">Repeat</keyword>
<dbReference type="Pfam" id="PF00132">
    <property type="entry name" value="Hexapep"/>
    <property type="match status" value="1"/>
</dbReference>
<name>A0AA48KKS1_9RHOB</name>
<dbReference type="InterPro" id="IPR007691">
    <property type="entry name" value="LpxD"/>
</dbReference>
<gene>
    <name evidence="7 10" type="primary">lpxD</name>
    <name evidence="10" type="ORF">MACH21_15720</name>
</gene>
<sequence length="365" mass="37040">MTGYSIQQIATALGTEVLGDGTIIVTGVAEPGQAGPDDLAMAMSAKYAAGLAQGSARAAVIGAGMDWRALGLQAAIVAPRPRIAMAHVTCALDPGPVIAAGIHPSSVIDPTARIGAGAAIGPFVVIGPDVQIGARARIASHVSIAEGARIGDDALILQGARVGARVIIGDRVILQPGCVIGGDGFSFVTPETSQVETTRATLGKADGAVTPQGWTRIHSLGSVRIGDDVEIGANATIDRGTVADTTIGNGTKLDNMVHVGHNCRIGQDCLLCGQVGIAGSVTIGDRVVLGGQTGVADNLEIGSDVVTGASTIILSTVPPGRALLGYPAVRMETQVEMYKALRRLPRLAQTVAALQKAVFKTDKTS</sequence>
<feature type="active site" description="Proton acceptor" evidence="7">
    <location>
        <position position="261"/>
    </location>
</feature>
<dbReference type="PANTHER" id="PTHR43378:SF2">
    <property type="entry name" value="UDP-3-O-ACYLGLUCOSAMINE N-ACYLTRANSFERASE 1, MITOCHONDRIAL-RELATED"/>
    <property type="match status" value="1"/>
</dbReference>
<dbReference type="Gene3D" id="2.160.10.10">
    <property type="entry name" value="Hexapeptide repeat proteins"/>
    <property type="match status" value="1"/>
</dbReference>
<reference evidence="10 11" key="1">
    <citation type="submission" date="2023-01" db="EMBL/GenBank/DDBJ databases">
        <title>Complete genome sequence of Roseicyclus marinus strain Dej080120_10.</title>
        <authorList>
            <person name="Ueki S."/>
            <person name="Maruyama F."/>
        </authorList>
    </citation>
    <scope>NUCLEOTIDE SEQUENCE [LARGE SCALE GENOMIC DNA]</scope>
    <source>
        <strain evidence="10 11">Dej080120_10</strain>
    </source>
</reference>
<comment type="similarity">
    <text evidence="7">Belongs to the transferase hexapeptide repeat family. LpxD subfamily.</text>
</comment>
<evidence type="ECO:0000256" key="4">
    <source>
        <dbReference type="ARBA" id="ARBA00022737"/>
    </source>
</evidence>
<accession>A0AA48KKS1</accession>
<dbReference type="NCBIfam" id="NF002060">
    <property type="entry name" value="PRK00892.1"/>
    <property type="match status" value="1"/>
</dbReference>
<evidence type="ECO:0000259" key="8">
    <source>
        <dbReference type="Pfam" id="PF04613"/>
    </source>
</evidence>
<keyword evidence="11" id="KW-1185">Reference proteome</keyword>
<protein>
    <recommendedName>
        <fullName evidence="7">UDP-3-O-acylglucosamine N-acyltransferase</fullName>
        <ecNumber evidence="7">2.3.1.191</ecNumber>
    </recommendedName>
</protein>
<feature type="domain" description="UDP-3-O-[3-hydroxymyristoyl] glucosamine N-acyltransferase non-repeat region" evidence="8">
    <location>
        <begin position="23"/>
        <end position="88"/>
    </location>
</feature>
<evidence type="ECO:0000256" key="1">
    <source>
        <dbReference type="ARBA" id="ARBA00022516"/>
    </source>
</evidence>
<dbReference type="HAMAP" id="MF_00523">
    <property type="entry name" value="LpxD"/>
    <property type="match status" value="1"/>
</dbReference>
<dbReference type="InterPro" id="IPR018357">
    <property type="entry name" value="Hexapep_transf_CS"/>
</dbReference>
<evidence type="ECO:0000313" key="11">
    <source>
        <dbReference type="Proteomes" id="UP001337723"/>
    </source>
</evidence>
<dbReference type="SUPFAM" id="SSF51161">
    <property type="entry name" value="Trimeric LpxA-like enzymes"/>
    <property type="match status" value="1"/>
</dbReference>
<evidence type="ECO:0000256" key="5">
    <source>
        <dbReference type="ARBA" id="ARBA00023098"/>
    </source>
</evidence>
<keyword evidence="2 7" id="KW-0441">Lipid A biosynthesis</keyword>
<keyword evidence="1 7" id="KW-0444">Lipid biosynthesis</keyword>
<evidence type="ECO:0000313" key="10">
    <source>
        <dbReference type="EMBL" id="BDW85395.1"/>
    </source>
</evidence>
<keyword evidence="5 7" id="KW-0443">Lipid metabolism</keyword>
<dbReference type="InterPro" id="IPR001451">
    <property type="entry name" value="Hexapep"/>
</dbReference>
<dbReference type="GO" id="GO:0103118">
    <property type="term" value="F:UDP-3-O-[(3R)-3-hydroxyacyl]-glucosamine N-acyltransferase activity"/>
    <property type="evidence" value="ECO:0007669"/>
    <property type="project" value="UniProtKB-EC"/>
</dbReference>
<organism evidence="10 11">
    <name type="scientific">Roseicyclus marinus</name>
    <dbReference type="NCBI Taxonomy" id="2161673"/>
    <lineage>
        <taxon>Bacteria</taxon>
        <taxon>Pseudomonadati</taxon>
        <taxon>Pseudomonadota</taxon>
        <taxon>Alphaproteobacteria</taxon>
        <taxon>Rhodobacterales</taxon>
        <taxon>Roseobacteraceae</taxon>
        <taxon>Roseicyclus</taxon>
    </lineage>
</organism>
<dbReference type="AlphaFoldDB" id="A0AA48KKS1"/>
<comment type="subunit">
    <text evidence="7">Homotrimer.</text>
</comment>
<dbReference type="GO" id="GO:0016020">
    <property type="term" value="C:membrane"/>
    <property type="evidence" value="ECO:0007669"/>
    <property type="project" value="GOC"/>
</dbReference>
<evidence type="ECO:0000256" key="6">
    <source>
        <dbReference type="ARBA" id="ARBA00023315"/>
    </source>
</evidence>